<evidence type="ECO:0000256" key="1">
    <source>
        <dbReference type="SAM" id="MobiDB-lite"/>
    </source>
</evidence>
<evidence type="ECO:0000313" key="2">
    <source>
        <dbReference type="EMBL" id="SHM06742.1"/>
    </source>
</evidence>
<gene>
    <name evidence="2" type="ORF">SAMN05444159_7584</name>
</gene>
<dbReference type="Gene3D" id="3.40.50.300">
    <property type="entry name" value="P-loop containing nucleotide triphosphate hydrolases"/>
    <property type="match status" value="1"/>
</dbReference>
<sequence length="466" mass="50395">MMDQLSPPVDRLAYIGRDVSLAQPGEKLSVFVDRANAVGGLVRDGFLSATAVSEKLWQTARAHNLVGSPGSELEEHITNVIEGAVALADEDEPPMPAGPDDYGGHSASTAPSDQSPLALVTPQQWKGVELEPMRWLATHRVPADDVTILSGDGGLGKTTVALQLGVSVARNLGDWLGTTTLSGPVIFFSAEEPESEMRRRLDRVARKRGIEPEQIEHLYFHFAEPDKALLGISTPAGTIAPTATFQALARSVTDVRPALLIVDSVAAVFGGNQNDRVQARTFVSMFRRLAREAGCAIVLLDHPSLSGMNSGTGRGGNMDWSNVVRSRLYLRTVEEEEAAFRELEVVKSNYGPAGEKVRLRWEDGSFVLKTVQSTPQQAATFAKIDDLFLKLLDKRTAQGRRVYPTKGSGYAPSVFAIDPDAAGITPKALATSMERLFSERKIVTIEEGPPSKRVTRIARAEVSKDG</sequence>
<dbReference type="InterPro" id="IPR027417">
    <property type="entry name" value="P-loop_NTPase"/>
</dbReference>
<dbReference type="Proteomes" id="UP000189935">
    <property type="component" value="Chromosome I"/>
</dbReference>
<evidence type="ECO:0000313" key="3">
    <source>
        <dbReference type="Proteomes" id="UP000189935"/>
    </source>
</evidence>
<dbReference type="AlphaFoldDB" id="A0A1M7FRJ1"/>
<feature type="compositionally biased region" description="Polar residues" evidence="1">
    <location>
        <begin position="106"/>
        <end position="115"/>
    </location>
</feature>
<feature type="region of interest" description="Disordered" evidence="1">
    <location>
        <begin position="90"/>
        <end position="115"/>
    </location>
</feature>
<dbReference type="SUPFAM" id="SSF52540">
    <property type="entry name" value="P-loop containing nucleoside triphosphate hydrolases"/>
    <property type="match status" value="1"/>
</dbReference>
<protein>
    <submittedName>
        <fullName evidence="2">RecA-family ATPase</fullName>
    </submittedName>
</protein>
<name>A0A1M7FRJ1_9BRAD</name>
<organism evidence="2 3">
    <name type="scientific">Bradyrhizobium lablabi</name>
    <dbReference type="NCBI Taxonomy" id="722472"/>
    <lineage>
        <taxon>Bacteria</taxon>
        <taxon>Pseudomonadati</taxon>
        <taxon>Pseudomonadota</taxon>
        <taxon>Alphaproteobacteria</taxon>
        <taxon>Hyphomicrobiales</taxon>
        <taxon>Nitrobacteraceae</taxon>
        <taxon>Bradyrhizobium</taxon>
    </lineage>
</organism>
<dbReference type="EMBL" id="LT670844">
    <property type="protein sequence ID" value="SHM06742.1"/>
    <property type="molecule type" value="Genomic_DNA"/>
</dbReference>
<dbReference type="Pfam" id="PF13481">
    <property type="entry name" value="AAA_25"/>
    <property type="match status" value="1"/>
</dbReference>
<proteinExistence type="predicted"/>
<reference evidence="2 3" key="1">
    <citation type="submission" date="2016-11" db="EMBL/GenBank/DDBJ databases">
        <authorList>
            <person name="Jaros S."/>
            <person name="Januszkiewicz K."/>
            <person name="Wedrychowicz H."/>
        </authorList>
    </citation>
    <scope>NUCLEOTIDE SEQUENCE [LARGE SCALE GENOMIC DNA]</scope>
    <source>
        <strain evidence="2 3">GAS499</strain>
    </source>
</reference>
<accession>A0A1M7FRJ1</accession>